<dbReference type="Proteomes" id="UP000326340">
    <property type="component" value="Unassembled WGS sequence"/>
</dbReference>
<dbReference type="PROSITE" id="PS01217">
    <property type="entry name" value="SUCCINYL_COA_LIG_3"/>
    <property type="match status" value="1"/>
</dbReference>
<evidence type="ECO:0000256" key="1">
    <source>
        <dbReference type="ARBA" id="ARBA00022532"/>
    </source>
</evidence>
<protein>
    <submittedName>
        <fullName evidence="7">Succinate--CoA ligase [GDP-forming] subunit beta</fullName>
    </submittedName>
</protein>
<evidence type="ECO:0000313" key="7">
    <source>
        <dbReference type="EMBL" id="TQN66334.1"/>
    </source>
</evidence>
<evidence type="ECO:0000313" key="8">
    <source>
        <dbReference type="Proteomes" id="UP000326340"/>
    </source>
</evidence>
<evidence type="ECO:0000256" key="2">
    <source>
        <dbReference type="ARBA" id="ARBA00022741"/>
    </source>
</evidence>
<dbReference type="EMBL" id="PUHP01001244">
    <property type="protein sequence ID" value="TQN66334.1"/>
    <property type="molecule type" value="Genomic_DNA"/>
</dbReference>
<gene>
    <name evidence="7" type="primary">ScsB</name>
    <name evidence="7" type="ORF">CSHISOI_09172</name>
</gene>
<feature type="non-terminal residue" evidence="7">
    <location>
        <position position="337"/>
    </location>
</feature>
<dbReference type="GO" id="GO:0042709">
    <property type="term" value="C:succinate-CoA ligase complex"/>
    <property type="evidence" value="ECO:0007669"/>
    <property type="project" value="TreeGrafter"/>
</dbReference>
<dbReference type="InterPro" id="IPR017866">
    <property type="entry name" value="Succ-CoA_synthase_bsu_CS"/>
</dbReference>
<proteinExistence type="predicted"/>
<feature type="region of interest" description="Disordered" evidence="5">
    <location>
        <begin position="70"/>
        <end position="95"/>
    </location>
</feature>
<feature type="compositionally biased region" description="Polar residues" evidence="5">
    <location>
        <begin position="1"/>
        <end position="17"/>
    </location>
</feature>
<keyword evidence="4" id="KW-0809">Transit peptide</keyword>
<dbReference type="InterPro" id="IPR016102">
    <property type="entry name" value="Succinyl-CoA_synth-like"/>
</dbReference>
<organism evidence="7 8">
    <name type="scientific">Colletotrichum shisoi</name>
    <dbReference type="NCBI Taxonomy" id="2078593"/>
    <lineage>
        <taxon>Eukaryota</taxon>
        <taxon>Fungi</taxon>
        <taxon>Dikarya</taxon>
        <taxon>Ascomycota</taxon>
        <taxon>Pezizomycotina</taxon>
        <taxon>Sordariomycetes</taxon>
        <taxon>Hypocreomycetidae</taxon>
        <taxon>Glomerellales</taxon>
        <taxon>Glomerellaceae</taxon>
        <taxon>Colletotrichum</taxon>
        <taxon>Colletotrichum destructivum species complex</taxon>
    </lineage>
</organism>
<sequence>MASRSILSSMWRGNNQQARKRQCPNDSRIAHEILKEFGIPVSRGKVARRLAEARAVTEYFDRSRITKPQTLKSGRCSTTDNEGSEGSIGQTNTANTAKGITESLLGHQLKAGGRSRPDDTDNKFFATESIEHEAECVWRCLGASEEEVKNLHNLLVRLYEFFTTRGATLVEINSLEKSSDGTLTCGDARLMFDDAAGKRQMDVFSKRGTEHEVPDEVQAEKYGPVYVRMDGDIGSVVNGAGLAMATHDAIALHGGASADSLDAGGQATTETMVKAFEIILRDERVKAILVNVYGGITRGGDMIAESILGAAKQLGPLRVPMVVRLQGTDSELGLRVV</sequence>
<dbReference type="SUPFAM" id="SSF56059">
    <property type="entry name" value="Glutathione synthetase ATP-binding domain-like"/>
    <property type="match status" value="1"/>
</dbReference>
<comment type="caution">
    <text evidence="7">The sequence shown here is derived from an EMBL/GenBank/DDBJ whole genome shotgun (WGS) entry which is preliminary data.</text>
</comment>
<dbReference type="PANTHER" id="PTHR11815:SF1">
    <property type="entry name" value="SUCCINATE--COA LIGASE [ADP-FORMING] SUBUNIT BETA, MITOCHONDRIAL"/>
    <property type="match status" value="1"/>
</dbReference>
<reference evidence="7 8" key="1">
    <citation type="journal article" date="2019" name="Sci. Rep.">
        <title>Colletotrichum shisoi sp. nov., an anthracnose pathogen of Perilla frutescens in Japan: molecular phylogenetic, morphological and genomic evidence.</title>
        <authorList>
            <person name="Gan P."/>
            <person name="Tsushima A."/>
            <person name="Hiroyama R."/>
            <person name="Narusaka M."/>
            <person name="Takano Y."/>
            <person name="Narusaka Y."/>
            <person name="Kawaradani M."/>
            <person name="Damm U."/>
            <person name="Shirasu K."/>
        </authorList>
    </citation>
    <scope>NUCLEOTIDE SEQUENCE [LARGE SCALE GENOMIC DNA]</scope>
    <source>
        <strain evidence="7 8">PG-2018a</strain>
    </source>
</reference>
<dbReference type="PIRSF" id="PIRSF001554">
    <property type="entry name" value="SucCS_beta"/>
    <property type="match status" value="1"/>
</dbReference>
<keyword evidence="7" id="KW-0436">Ligase</keyword>
<dbReference type="InterPro" id="IPR005809">
    <property type="entry name" value="Succ_CoA_ligase-like_bsu"/>
</dbReference>
<dbReference type="OrthoDB" id="1664372at2759"/>
<feature type="domain" description="ATP-citrate synthase/succinyl-CoA ligase C-terminal" evidence="6">
    <location>
        <begin position="236"/>
        <end position="331"/>
    </location>
</feature>
<dbReference type="AlphaFoldDB" id="A0A5Q4BI79"/>
<dbReference type="Pfam" id="PF00549">
    <property type="entry name" value="Ligase_CoA"/>
    <property type="match status" value="1"/>
</dbReference>
<keyword evidence="1" id="KW-0816">Tricarboxylic acid cycle</keyword>
<keyword evidence="8" id="KW-1185">Reference proteome</keyword>
<evidence type="ECO:0000256" key="3">
    <source>
        <dbReference type="ARBA" id="ARBA00022840"/>
    </source>
</evidence>
<evidence type="ECO:0000256" key="5">
    <source>
        <dbReference type="SAM" id="MobiDB-lite"/>
    </source>
</evidence>
<dbReference type="Gene3D" id="3.40.50.261">
    <property type="entry name" value="Succinyl-CoA synthetase domains"/>
    <property type="match status" value="1"/>
</dbReference>
<dbReference type="GO" id="GO:0004775">
    <property type="term" value="F:succinate-CoA ligase (ADP-forming) activity"/>
    <property type="evidence" value="ECO:0007669"/>
    <property type="project" value="TreeGrafter"/>
</dbReference>
<feature type="region of interest" description="Disordered" evidence="5">
    <location>
        <begin position="1"/>
        <end position="24"/>
    </location>
</feature>
<evidence type="ECO:0000256" key="4">
    <source>
        <dbReference type="ARBA" id="ARBA00022946"/>
    </source>
</evidence>
<dbReference type="PANTHER" id="PTHR11815">
    <property type="entry name" value="SUCCINYL-COA SYNTHETASE BETA CHAIN"/>
    <property type="match status" value="1"/>
</dbReference>
<keyword evidence="3" id="KW-0067">ATP-binding</keyword>
<accession>A0A5Q4BI79</accession>
<dbReference type="GO" id="GO:0006099">
    <property type="term" value="P:tricarboxylic acid cycle"/>
    <property type="evidence" value="ECO:0007669"/>
    <property type="project" value="InterPro"/>
</dbReference>
<name>A0A5Q4BI79_9PEZI</name>
<evidence type="ECO:0000259" key="6">
    <source>
        <dbReference type="Pfam" id="PF00549"/>
    </source>
</evidence>
<dbReference type="SUPFAM" id="SSF52210">
    <property type="entry name" value="Succinyl-CoA synthetase domains"/>
    <property type="match status" value="1"/>
</dbReference>
<dbReference type="GO" id="GO:0006104">
    <property type="term" value="P:succinyl-CoA metabolic process"/>
    <property type="evidence" value="ECO:0007669"/>
    <property type="project" value="TreeGrafter"/>
</dbReference>
<dbReference type="InterPro" id="IPR005811">
    <property type="entry name" value="SUCC_ACL_C"/>
</dbReference>
<dbReference type="GO" id="GO:0000166">
    <property type="term" value="F:nucleotide binding"/>
    <property type="evidence" value="ECO:0007669"/>
    <property type="project" value="UniProtKB-KW"/>
</dbReference>
<feature type="compositionally biased region" description="Polar residues" evidence="5">
    <location>
        <begin position="70"/>
        <end position="81"/>
    </location>
</feature>
<dbReference type="Gene3D" id="3.30.470.20">
    <property type="entry name" value="ATP-grasp fold, B domain"/>
    <property type="match status" value="1"/>
</dbReference>
<dbReference type="GO" id="GO:0005829">
    <property type="term" value="C:cytosol"/>
    <property type="evidence" value="ECO:0007669"/>
    <property type="project" value="TreeGrafter"/>
</dbReference>
<keyword evidence="2" id="KW-0547">Nucleotide-binding</keyword>